<feature type="transmembrane region" description="Helical" evidence="2">
    <location>
        <begin position="637"/>
        <end position="655"/>
    </location>
</feature>
<evidence type="ECO:0000313" key="5">
    <source>
        <dbReference type="EMBL" id="HHL43309.1"/>
    </source>
</evidence>
<feature type="domain" description="Aerotolerance regulator N-terminal" evidence="3">
    <location>
        <begin position="6"/>
        <end position="80"/>
    </location>
</feature>
<dbReference type="InterPro" id="IPR011933">
    <property type="entry name" value="Double_TM_dom"/>
</dbReference>
<dbReference type="EMBL" id="DRMJ01000354">
    <property type="protein sequence ID" value="HHL43309.1"/>
    <property type="molecule type" value="Genomic_DNA"/>
</dbReference>
<evidence type="ECO:0000256" key="1">
    <source>
        <dbReference type="SAM" id="MobiDB-lite"/>
    </source>
</evidence>
<dbReference type="InterPro" id="IPR025297">
    <property type="entry name" value="DUF4159"/>
</dbReference>
<gene>
    <name evidence="5" type="ORF">ENJ42_06825</name>
</gene>
<keyword evidence="2" id="KW-0812">Transmembrane</keyword>
<dbReference type="Gene3D" id="3.40.50.880">
    <property type="match status" value="1"/>
</dbReference>
<accession>A0A7C5LUP3</accession>
<keyword evidence="2" id="KW-1133">Transmembrane helix</keyword>
<dbReference type="InterPro" id="IPR024163">
    <property type="entry name" value="Aerotolerance_reg_N"/>
</dbReference>
<dbReference type="PANTHER" id="PTHR37464">
    <property type="entry name" value="BLL2463 PROTEIN"/>
    <property type="match status" value="1"/>
</dbReference>
<protein>
    <submittedName>
        <fullName evidence="5">DUF4159 domain-containing protein</fullName>
    </submittedName>
</protein>
<sequence>MTFGPLTFLEPLSLLGLLVLPIIWWVLKITPPRPKEQIFPPLRLLYDLKKEEETPQSTPPWLLLFRLLMGALLALALAKPILFSAKETGNKPIVMIIDNGWAAAENWALVEREAAAIIKQAVSDNRSVAFAPTIQKFGNEAIKFAPAKTALEQIRKLNPLPLDAKRDDLAKRLSADIVSGADVIWLSDGLDYGYASALADSLKSADQLNIYLPTSETAPIYPGAISETAEGFRVIWKRADTNSLRTVDIVAFGGRGQVLGRAKASFTAKAQSTDSAFSLPAELRNRVARIQAEGIGSAATTLLLDDSWGRPLVGLLNGSDANVQPLLSEWLYIEKALSPVADIYKGDLDQLVAVSPSVIIMSDRARTISPELTKYVENGGMLVRFAGDKLAKRADPLVPVDLRYGGRDLGGALAWETPQGLAPFAPDSPFYGLSIREDIKVKKQIMARPGSQTDARTWARLTDGSPIVTSGKFGLGRIVLFHVTAGPEWSDLPLSGLYVNMLKRILPLARPNVTTTTSKGTGDWTPQRTLDGFGRLGTPPITATPIANADFAKTVPSLEHPPGLYQQGTRRAALNTVNAGNTYELIKTENMNRQVYGKRTPQSLSGILLAIVALMLAFDVLLSLLASGRLGTSLRAVGSSAAILLAIVIFALVPAQNSHAQSASVQDRYSVDALDLRLAYIITGDERTDQMSEDGLYGLITELNRRTTIEPVGVRGIDLETDNLEYYPFLYWPVPRTQKPLSDAVARKLNQYMATGGTLVLDTRDADRMRLLGAEVHPGLAVLSKQLEIPKLGHPPFDHVITKTFFLIQQYPGRFAEGKIWVEADQRGSARDGVSSVIIGGNDWASAWAKDKKGRAIAVLENEIPRQREMAYRFGINLAMYTLAGNYKSDQVHAATLVKRLGTLDENAPPSTQPKPKIIIEEDKP</sequence>
<evidence type="ECO:0000259" key="3">
    <source>
        <dbReference type="Pfam" id="PF07584"/>
    </source>
</evidence>
<dbReference type="Proteomes" id="UP000885830">
    <property type="component" value="Unassembled WGS sequence"/>
</dbReference>
<dbReference type="Pfam" id="PF13709">
    <property type="entry name" value="DUF4159"/>
    <property type="match status" value="1"/>
</dbReference>
<dbReference type="NCBIfam" id="TIGR02226">
    <property type="entry name" value="two_anch"/>
    <property type="match status" value="1"/>
</dbReference>
<name>A0A7C5LUP3_9PROT</name>
<keyword evidence="2" id="KW-0472">Membrane</keyword>
<feature type="transmembrane region" description="Helical" evidence="2">
    <location>
        <begin position="6"/>
        <end position="27"/>
    </location>
</feature>
<evidence type="ECO:0000256" key="2">
    <source>
        <dbReference type="SAM" id="Phobius"/>
    </source>
</evidence>
<feature type="domain" description="DUF4159" evidence="4">
    <location>
        <begin position="677"/>
        <end position="883"/>
    </location>
</feature>
<feature type="region of interest" description="Disordered" evidence="1">
    <location>
        <begin position="904"/>
        <end position="925"/>
    </location>
</feature>
<dbReference type="InterPro" id="IPR029062">
    <property type="entry name" value="Class_I_gatase-like"/>
</dbReference>
<dbReference type="PANTHER" id="PTHR37464:SF1">
    <property type="entry name" value="BLL2463 PROTEIN"/>
    <property type="match status" value="1"/>
</dbReference>
<dbReference type="AlphaFoldDB" id="A0A7C5LUP3"/>
<feature type="transmembrane region" description="Helical" evidence="2">
    <location>
        <begin position="63"/>
        <end position="83"/>
    </location>
</feature>
<evidence type="ECO:0000259" key="4">
    <source>
        <dbReference type="Pfam" id="PF13709"/>
    </source>
</evidence>
<organism evidence="5">
    <name type="scientific">Hellea balneolensis</name>
    <dbReference type="NCBI Taxonomy" id="287478"/>
    <lineage>
        <taxon>Bacteria</taxon>
        <taxon>Pseudomonadati</taxon>
        <taxon>Pseudomonadota</taxon>
        <taxon>Alphaproteobacteria</taxon>
        <taxon>Maricaulales</taxon>
        <taxon>Robiginitomaculaceae</taxon>
        <taxon>Hellea</taxon>
    </lineage>
</organism>
<dbReference type="Gene3D" id="3.40.50.12140">
    <property type="entry name" value="Domain of unknown function DUF4159"/>
    <property type="match status" value="1"/>
</dbReference>
<comment type="caution">
    <text evidence="5">The sequence shown here is derived from an EMBL/GenBank/DDBJ whole genome shotgun (WGS) entry which is preliminary data.</text>
</comment>
<feature type="transmembrane region" description="Helical" evidence="2">
    <location>
        <begin position="604"/>
        <end position="625"/>
    </location>
</feature>
<proteinExistence type="predicted"/>
<reference evidence="5" key="1">
    <citation type="journal article" date="2020" name="mSystems">
        <title>Genome- and Community-Level Interaction Insights into Carbon Utilization and Element Cycling Functions of Hydrothermarchaeota in Hydrothermal Sediment.</title>
        <authorList>
            <person name="Zhou Z."/>
            <person name="Liu Y."/>
            <person name="Xu W."/>
            <person name="Pan J."/>
            <person name="Luo Z.H."/>
            <person name="Li M."/>
        </authorList>
    </citation>
    <scope>NUCLEOTIDE SEQUENCE [LARGE SCALE GENOMIC DNA]</scope>
    <source>
        <strain evidence="5">HyVt-485</strain>
    </source>
</reference>
<dbReference type="SUPFAM" id="SSF52317">
    <property type="entry name" value="Class I glutamine amidotransferase-like"/>
    <property type="match status" value="1"/>
</dbReference>
<dbReference type="Pfam" id="PF07584">
    <property type="entry name" value="BatA"/>
    <property type="match status" value="1"/>
</dbReference>